<dbReference type="GO" id="GO:0017089">
    <property type="term" value="F:glycolipid transfer activity"/>
    <property type="evidence" value="ECO:0007669"/>
    <property type="project" value="TreeGrafter"/>
</dbReference>
<dbReference type="Pfam" id="PF06835">
    <property type="entry name" value="LptC"/>
    <property type="match status" value="1"/>
</dbReference>
<keyword evidence="5" id="KW-0472">Membrane</keyword>
<keyword evidence="2" id="KW-0997">Cell inner membrane</keyword>
<evidence type="ECO:0000256" key="1">
    <source>
        <dbReference type="ARBA" id="ARBA00022475"/>
    </source>
</evidence>
<evidence type="ECO:0000256" key="3">
    <source>
        <dbReference type="ARBA" id="ARBA00022692"/>
    </source>
</evidence>
<evidence type="ECO:0000256" key="4">
    <source>
        <dbReference type="ARBA" id="ARBA00022989"/>
    </source>
</evidence>
<keyword evidence="1" id="KW-1003">Cell membrane</keyword>
<dbReference type="HOGENOM" id="CLU_1465242_0_0_6"/>
<dbReference type="eggNOG" id="COG3117">
    <property type="taxonomic scope" value="Bacteria"/>
</dbReference>
<evidence type="ECO:0000256" key="2">
    <source>
        <dbReference type="ARBA" id="ARBA00022519"/>
    </source>
</evidence>
<proteinExistence type="predicted"/>
<dbReference type="RefSeq" id="WP_004870460.1">
    <property type="nucleotide sequence ID" value="NZ_CP005986.1"/>
</dbReference>
<name>A0A059ZWF3_ACICK</name>
<sequence>MRQHWSQALTPFFLLVLAALVWWTWPKHAVDLSGIDWHGQIHRGDQSVTQVVLRQYDAAGRLDLLATAASAYHEPKDDETFLSDVHIRRFRADGDLLLSGAHALIHDQSRDVTLWGDVRGRLQPDSTLRTQKLRYDPASGILRSADPVFLTHGRSTLRGVGLWASVKTQEVRLLHDVEGSYVP</sequence>
<evidence type="ECO:0000256" key="5">
    <source>
        <dbReference type="ARBA" id="ARBA00023136"/>
    </source>
</evidence>
<evidence type="ECO:0000313" key="7">
    <source>
        <dbReference type="Proteomes" id="UP000005522"/>
    </source>
</evidence>
<dbReference type="KEGG" id="acz:Acaty_c0396"/>
<dbReference type="GO" id="GO:0005886">
    <property type="term" value="C:plasma membrane"/>
    <property type="evidence" value="ECO:0007669"/>
    <property type="project" value="InterPro"/>
</dbReference>
<protein>
    <recommendedName>
        <fullName evidence="8">LPS export ABC transporter periplasmic protein LptC</fullName>
    </recommendedName>
</protein>
<dbReference type="GO" id="GO:0015221">
    <property type="term" value="F:lipopolysaccharide transmembrane transporter activity"/>
    <property type="evidence" value="ECO:0007669"/>
    <property type="project" value="InterPro"/>
</dbReference>
<dbReference type="EMBL" id="CP005986">
    <property type="protein sequence ID" value="AIA54286.1"/>
    <property type="molecule type" value="Genomic_DNA"/>
</dbReference>
<reference evidence="6 7" key="1">
    <citation type="journal article" date="2009" name="J. Bacteriol.">
        <title>Draft genome sequence of the extremely acidophilic bacterium Acidithiobacillus caldus ATCC 51756 reveals metabolic versatility in the genus Acidithiobacillus.</title>
        <authorList>
            <person name="Valdes J."/>
            <person name="Quatrini R."/>
            <person name="Hallberg K."/>
            <person name="Dopson M."/>
            <person name="Valenzuela P.D."/>
            <person name="Holmes D.S."/>
        </authorList>
    </citation>
    <scope>NUCLEOTIDE SEQUENCE [LARGE SCALE GENOMIC DNA]</scope>
    <source>
        <strain evidence="7">ATCC 51756 / DSM 8584 / KU</strain>
    </source>
</reference>
<dbReference type="AlphaFoldDB" id="A0A059ZWF3"/>
<dbReference type="InterPro" id="IPR026265">
    <property type="entry name" value="LptC"/>
</dbReference>
<keyword evidence="4" id="KW-1133">Transmembrane helix</keyword>
<accession>A0A059ZWF3</accession>
<dbReference type="InterPro" id="IPR010664">
    <property type="entry name" value="LipoPS_assembly_LptC-rel"/>
</dbReference>
<dbReference type="Gene3D" id="2.60.450.10">
    <property type="entry name" value="Lipopolysaccharide (LPS) transport protein A like domain"/>
    <property type="match status" value="1"/>
</dbReference>
<dbReference type="PANTHER" id="PTHR37481">
    <property type="entry name" value="LIPOPOLYSACCHARIDE EXPORT SYSTEM PROTEIN LPTC"/>
    <property type="match status" value="1"/>
</dbReference>
<dbReference type="GO" id="GO:0030288">
    <property type="term" value="C:outer membrane-bounded periplasmic space"/>
    <property type="evidence" value="ECO:0007669"/>
    <property type="project" value="TreeGrafter"/>
</dbReference>
<dbReference type="NCBIfam" id="TIGR04409">
    <property type="entry name" value="LptC_YrbK"/>
    <property type="match status" value="1"/>
</dbReference>
<dbReference type="InterPro" id="IPR052363">
    <property type="entry name" value="LPS_export_LptC"/>
</dbReference>
<evidence type="ECO:0000313" key="6">
    <source>
        <dbReference type="EMBL" id="AIA54286.1"/>
    </source>
</evidence>
<organism evidence="6 7">
    <name type="scientific">Acidithiobacillus caldus (strain ATCC 51756 / DSM 8584 / KU)</name>
    <dbReference type="NCBI Taxonomy" id="637389"/>
    <lineage>
        <taxon>Bacteria</taxon>
        <taxon>Pseudomonadati</taxon>
        <taxon>Pseudomonadota</taxon>
        <taxon>Acidithiobacillia</taxon>
        <taxon>Acidithiobacillales</taxon>
        <taxon>Acidithiobacillaceae</taxon>
        <taxon>Acidithiobacillus</taxon>
    </lineage>
</organism>
<dbReference type="Proteomes" id="UP000005522">
    <property type="component" value="Chromosome"/>
</dbReference>
<keyword evidence="3" id="KW-0812">Transmembrane</keyword>
<evidence type="ECO:0008006" key="8">
    <source>
        <dbReference type="Google" id="ProtNLM"/>
    </source>
</evidence>
<dbReference type="PANTHER" id="PTHR37481:SF1">
    <property type="entry name" value="LIPOPOLYSACCHARIDE EXPORT SYSTEM PROTEIN LPTC"/>
    <property type="match status" value="1"/>
</dbReference>
<gene>
    <name evidence="6" type="ORF">Acaty_c0396</name>
</gene>